<keyword evidence="2" id="KW-1185">Reference proteome</keyword>
<dbReference type="EMBL" id="BAAAME010000004">
    <property type="protein sequence ID" value="GAA1745013.1"/>
    <property type="molecule type" value="Genomic_DNA"/>
</dbReference>
<dbReference type="Gene3D" id="3.40.50.2000">
    <property type="entry name" value="Glycogen Phosphorylase B"/>
    <property type="match status" value="2"/>
</dbReference>
<organism evidence="1 2">
    <name type="scientific">Aeromicrobium alkaliterrae</name>
    <dbReference type="NCBI Taxonomy" id="302168"/>
    <lineage>
        <taxon>Bacteria</taxon>
        <taxon>Bacillati</taxon>
        <taxon>Actinomycetota</taxon>
        <taxon>Actinomycetes</taxon>
        <taxon>Propionibacteriales</taxon>
        <taxon>Nocardioidaceae</taxon>
        <taxon>Aeromicrobium</taxon>
    </lineage>
</organism>
<dbReference type="Pfam" id="PF13692">
    <property type="entry name" value="Glyco_trans_1_4"/>
    <property type="match status" value="1"/>
</dbReference>
<dbReference type="SUPFAM" id="SSF53756">
    <property type="entry name" value="UDP-Glycosyltransferase/glycogen phosphorylase"/>
    <property type="match status" value="1"/>
</dbReference>
<comment type="caution">
    <text evidence="1">The sequence shown here is derived from an EMBL/GenBank/DDBJ whole genome shotgun (WGS) entry which is preliminary data.</text>
</comment>
<evidence type="ECO:0000313" key="2">
    <source>
        <dbReference type="Proteomes" id="UP001501057"/>
    </source>
</evidence>
<evidence type="ECO:0000313" key="1">
    <source>
        <dbReference type="EMBL" id="GAA1745013.1"/>
    </source>
</evidence>
<protein>
    <submittedName>
        <fullName evidence="1">GDP-mannose--glycolipid 4-beta-D-mannosyltransferase</fullName>
    </submittedName>
</protein>
<proteinExistence type="predicted"/>
<name>A0ABN2JZR6_9ACTN</name>
<sequence>MACEPHHCVLASEWDRPRPSRDYGGGMRRLRVLQSLEAPDGTTRFSTQMRDGSPDDVEQLFFSWRTALIGRYDVFHVHWPELLVRAGSAPRRVVKAALLLTLVVRLSVLRTPVVRTVHNETPHEPGSRLERTVLALLDRRVRTYVALNPFTALPDGVDAVVIPHSHYVGRFPTAEVMPVPGRLISCGLLRPYKGVEDLLAVVTGMTREPLSVHVVGKPLNAEFADVLQSAAAADPRVDLTLSFVADELLAQEMGASELVVLPYHRMHNSGMLILALSLGRPVLVPRNEVTEWIADEVGPGWVSFFDGEVDAAVLEEALDQAPAVLAGEAPRFSARSWEESGEQYAAVYRSVAL</sequence>
<gene>
    <name evidence="1" type="ORF">GCM10009710_26290</name>
</gene>
<accession>A0ABN2JZR6</accession>
<dbReference type="Proteomes" id="UP001501057">
    <property type="component" value="Unassembled WGS sequence"/>
</dbReference>
<reference evidence="1 2" key="1">
    <citation type="journal article" date="2019" name="Int. J. Syst. Evol. Microbiol.">
        <title>The Global Catalogue of Microorganisms (GCM) 10K type strain sequencing project: providing services to taxonomists for standard genome sequencing and annotation.</title>
        <authorList>
            <consortium name="The Broad Institute Genomics Platform"/>
            <consortium name="The Broad Institute Genome Sequencing Center for Infectious Disease"/>
            <person name="Wu L."/>
            <person name="Ma J."/>
        </authorList>
    </citation>
    <scope>NUCLEOTIDE SEQUENCE [LARGE SCALE GENOMIC DNA]</scope>
    <source>
        <strain evidence="1 2">JCM 13518</strain>
    </source>
</reference>